<feature type="region of interest" description="Disordered" evidence="1">
    <location>
        <begin position="1"/>
        <end position="62"/>
    </location>
</feature>
<feature type="compositionally biased region" description="Basic and acidic residues" evidence="1">
    <location>
        <begin position="378"/>
        <end position="387"/>
    </location>
</feature>
<feature type="compositionally biased region" description="Low complexity" evidence="1">
    <location>
        <begin position="10"/>
        <end position="37"/>
    </location>
</feature>
<dbReference type="OrthoDB" id="4586300at2759"/>
<sequence>MSHQSEPNQTSTPSASSSDTTTTTTAAAAAATASAATGNDMARASREELRQQQTRSPWEQDWIDDSPFALFRRYADEQISSMLQAVVGLPSAFHPPAAGNWLYFEEQGPAVLARSRENGPSVINERGGGEDTGNNNESGRRNSWYDAVQSKSREDGRDNPRQEPNDDDRFSFNDFFEDTRQWLGRPFQVSFFDELPPPPFFDWPLRSSAWIQSHFFPNSHFFDSIISSHGPGWALPYILFSPYSPIHLERTDQTRRKPRGQLESWFGTPDVDDTEAAVIPSTSAAETSTTTSPPDWRLAFEDLLRIEAGKSMLDVSSKEMWKKESGADWIYGMIERGSLGDQWKLQRRTGRHGEDLVSLSYEDDRSKRNWEASSSRTVAKDQGKEIDGSTQSEPATELDLYDPPAKSYLDDNTADREQRQPEQQSHNTTSNKSLVEMIQEKAKALRHEDDTPNKEKPVRVVSTLISTERKTMPDGSIHSKTVRTKRYSDGREEKSEWVETTNPDDANGDGKNNRRNSWFW</sequence>
<feature type="compositionally biased region" description="Polar residues" evidence="1">
    <location>
        <begin position="421"/>
        <end position="433"/>
    </location>
</feature>
<keyword evidence="3" id="KW-1185">Reference proteome</keyword>
<feature type="region of interest" description="Disordered" evidence="1">
    <location>
        <begin position="119"/>
        <end position="172"/>
    </location>
</feature>
<feature type="compositionally biased region" description="Basic and acidic residues" evidence="1">
    <location>
        <begin position="486"/>
        <end position="497"/>
    </location>
</feature>
<name>A0A167WT09_9EURO</name>
<protein>
    <submittedName>
        <fullName evidence="2">Uncharacterized protein</fullName>
    </submittedName>
</protein>
<dbReference type="Proteomes" id="UP000242877">
    <property type="component" value="Unassembled WGS sequence"/>
</dbReference>
<feature type="region of interest" description="Disordered" evidence="1">
    <location>
        <begin position="361"/>
        <end position="433"/>
    </location>
</feature>
<feature type="compositionally biased region" description="Basic and acidic residues" evidence="1">
    <location>
        <begin position="151"/>
        <end position="171"/>
    </location>
</feature>
<dbReference type="AlphaFoldDB" id="A0A167WT09"/>
<comment type="caution">
    <text evidence="2">The sequence shown here is derived from an EMBL/GenBank/DDBJ whole genome shotgun (WGS) entry which is preliminary data.</text>
</comment>
<gene>
    <name evidence="2" type="ORF">AAP_04381</name>
</gene>
<organism evidence="2 3">
    <name type="scientific">Ascosphaera apis ARSEF 7405</name>
    <dbReference type="NCBI Taxonomy" id="392613"/>
    <lineage>
        <taxon>Eukaryota</taxon>
        <taxon>Fungi</taxon>
        <taxon>Dikarya</taxon>
        <taxon>Ascomycota</taxon>
        <taxon>Pezizomycotina</taxon>
        <taxon>Eurotiomycetes</taxon>
        <taxon>Eurotiomycetidae</taxon>
        <taxon>Onygenales</taxon>
        <taxon>Ascosphaeraceae</taxon>
        <taxon>Ascosphaera</taxon>
    </lineage>
</organism>
<proteinExistence type="predicted"/>
<accession>A0A167WT09</accession>
<feature type="region of interest" description="Disordered" evidence="1">
    <location>
        <begin position="465"/>
        <end position="520"/>
    </location>
</feature>
<evidence type="ECO:0000313" key="2">
    <source>
        <dbReference type="EMBL" id="KZZ89234.1"/>
    </source>
</evidence>
<evidence type="ECO:0000313" key="3">
    <source>
        <dbReference type="Proteomes" id="UP000242877"/>
    </source>
</evidence>
<dbReference type="VEuPathDB" id="FungiDB:AAP_04381"/>
<evidence type="ECO:0000256" key="1">
    <source>
        <dbReference type="SAM" id="MobiDB-lite"/>
    </source>
</evidence>
<reference evidence="2 3" key="1">
    <citation type="journal article" date="2016" name="Genome Biol. Evol.">
        <title>Divergent and convergent evolution of fungal pathogenicity.</title>
        <authorList>
            <person name="Shang Y."/>
            <person name="Xiao G."/>
            <person name="Zheng P."/>
            <person name="Cen K."/>
            <person name="Zhan S."/>
            <person name="Wang C."/>
        </authorList>
    </citation>
    <scope>NUCLEOTIDE SEQUENCE [LARGE SCALE GENOMIC DNA]</scope>
    <source>
        <strain evidence="2 3">ARSEF 7405</strain>
    </source>
</reference>
<dbReference type="EMBL" id="AZGZ01000021">
    <property type="protein sequence ID" value="KZZ89234.1"/>
    <property type="molecule type" value="Genomic_DNA"/>
</dbReference>